<feature type="domain" description="Fibronectin type-III" evidence="1">
    <location>
        <begin position="1"/>
        <end position="50"/>
    </location>
</feature>
<dbReference type="Proteomes" id="UP000054359">
    <property type="component" value="Unassembled WGS sequence"/>
</dbReference>
<dbReference type="STRING" id="407821.A0A087U1N0"/>
<accession>A0A087U1N0</accession>
<evidence type="ECO:0000313" key="3">
    <source>
        <dbReference type="Proteomes" id="UP000054359"/>
    </source>
</evidence>
<name>A0A087U1N0_STEMI</name>
<dbReference type="InterPro" id="IPR036116">
    <property type="entry name" value="FN3_sf"/>
</dbReference>
<dbReference type="CDD" id="cd00063">
    <property type="entry name" value="FN3"/>
    <property type="match status" value="1"/>
</dbReference>
<sequence length="84" mass="9376">MDILAPGRNNHMYIFVGLDPGETYNFQVQACNALGCGNWSEPLEGTTSDGIPDPPQNVEMRCDHDFDKDTDSVYITWEAPLNAR</sequence>
<organism evidence="2 3">
    <name type="scientific">Stegodyphus mimosarum</name>
    <name type="common">African social velvet spider</name>
    <dbReference type="NCBI Taxonomy" id="407821"/>
    <lineage>
        <taxon>Eukaryota</taxon>
        <taxon>Metazoa</taxon>
        <taxon>Ecdysozoa</taxon>
        <taxon>Arthropoda</taxon>
        <taxon>Chelicerata</taxon>
        <taxon>Arachnida</taxon>
        <taxon>Araneae</taxon>
        <taxon>Araneomorphae</taxon>
        <taxon>Entelegynae</taxon>
        <taxon>Eresoidea</taxon>
        <taxon>Eresidae</taxon>
        <taxon>Stegodyphus</taxon>
    </lineage>
</organism>
<dbReference type="AlphaFoldDB" id="A0A087U1N0"/>
<protein>
    <submittedName>
        <fullName evidence="2">Tyrosine-protein phosphatase 69D</fullName>
    </submittedName>
</protein>
<evidence type="ECO:0000259" key="1">
    <source>
        <dbReference type="PROSITE" id="PS50853"/>
    </source>
</evidence>
<dbReference type="EMBL" id="KK117735">
    <property type="protein sequence ID" value="KFM71269.1"/>
    <property type="molecule type" value="Genomic_DNA"/>
</dbReference>
<dbReference type="SUPFAM" id="SSF49265">
    <property type="entry name" value="Fibronectin type III"/>
    <property type="match status" value="1"/>
</dbReference>
<dbReference type="Pfam" id="PF00041">
    <property type="entry name" value="fn3"/>
    <property type="match status" value="1"/>
</dbReference>
<dbReference type="PROSITE" id="PS50853">
    <property type="entry name" value="FN3"/>
    <property type="match status" value="1"/>
</dbReference>
<feature type="non-terminal residue" evidence="2">
    <location>
        <position position="84"/>
    </location>
</feature>
<dbReference type="Gene3D" id="2.60.40.10">
    <property type="entry name" value="Immunoglobulins"/>
    <property type="match status" value="1"/>
</dbReference>
<keyword evidence="3" id="KW-1185">Reference proteome</keyword>
<dbReference type="InterPro" id="IPR013783">
    <property type="entry name" value="Ig-like_fold"/>
</dbReference>
<dbReference type="OrthoDB" id="8872417at2759"/>
<evidence type="ECO:0000313" key="2">
    <source>
        <dbReference type="EMBL" id="KFM71269.1"/>
    </source>
</evidence>
<dbReference type="InterPro" id="IPR003961">
    <property type="entry name" value="FN3_dom"/>
</dbReference>
<reference evidence="2 3" key="1">
    <citation type="submission" date="2013-11" db="EMBL/GenBank/DDBJ databases">
        <title>Genome sequencing of Stegodyphus mimosarum.</title>
        <authorList>
            <person name="Bechsgaard J."/>
        </authorList>
    </citation>
    <scope>NUCLEOTIDE SEQUENCE [LARGE SCALE GENOMIC DNA]</scope>
</reference>
<proteinExistence type="predicted"/>
<gene>
    <name evidence="2" type="ORF">X975_13142</name>
</gene>